<dbReference type="PANTHER" id="PTHR37751:SF1">
    <property type="entry name" value="LOW PROTEIN: M-PHASE INDUCER PHOSPHATASE-LIKE PROTEIN"/>
    <property type="match status" value="1"/>
</dbReference>
<evidence type="ECO:0000313" key="5">
    <source>
        <dbReference type="Proteomes" id="UP001293593"/>
    </source>
</evidence>
<accession>A0AAE1N0V7</accession>
<feature type="compositionally biased region" description="Basic residues" evidence="1">
    <location>
        <begin position="161"/>
        <end position="175"/>
    </location>
</feature>
<dbReference type="InterPro" id="IPR032795">
    <property type="entry name" value="DUF3741-assoc"/>
</dbReference>
<organism evidence="4 5">
    <name type="scientific">Acacia crassicarpa</name>
    <name type="common">northern wattle</name>
    <dbReference type="NCBI Taxonomy" id="499986"/>
    <lineage>
        <taxon>Eukaryota</taxon>
        <taxon>Viridiplantae</taxon>
        <taxon>Streptophyta</taxon>
        <taxon>Embryophyta</taxon>
        <taxon>Tracheophyta</taxon>
        <taxon>Spermatophyta</taxon>
        <taxon>Magnoliopsida</taxon>
        <taxon>eudicotyledons</taxon>
        <taxon>Gunneridae</taxon>
        <taxon>Pentapetalae</taxon>
        <taxon>rosids</taxon>
        <taxon>fabids</taxon>
        <taxon>Fabales</taxon>
        <taxon>Fabaceae</taxon>
        <taxon>Caesalpinioideae</taxon>
        <taxon>mimosoid clade</taxon>
        <taxon>Acacieae</taxon>
        <taxon>Acacia</taxon>
    </lineage>
</organism>
<dbReference type="AlphaFoldDB" id="A0AAE1N0V7"/>
<evidence type="ECO:0008006" key="6">
    <source>
        <dbReference type="Google" id="ProtNLM"/>
    </source>
</evidence>
<evidence type="ECO:0000256" key="1">
    <source>
        <dbReference type="SAM" id="MobiDB-lite"/>
    </source>
</evidence>
<dbReference type="Proteomes" id="UP001293593">
    <property type="component" value="Unassembled WGS sequence"/>
</dbReference>
<dbReference type="Pfam" id="PF14383">
    <property type="entry name" value="VARLMGL"/>
    <property type="match status" value="1"/>
</dbReference>
<feature type="region of interest" description="Disordered" evidence="1">
    <location>
        <begin position="129"/>
        <end position="178"/>
    </location>
</feature>
<sequence length="725" mass="81058">MAKEGGRSLKRAEPETPSGCISSFFHLFDFHPFHFSFQHHHPQPSFNADHTTTTIPKGTEAPRNSLESVDSTMVVGSISKAENLEVPKNKLFIKTSTTGKVGNVVNDLAPGTKTPTLVARLMGLDLLPEIQSPSSSSPSSSSATTTTSSSCPSATKSQVNPRHHNHNHHHHHYLRPRQNNNVVITKARHSMDDSIAASHFLPETPRISSARRSDVEHRLSLQINKENMQDFLELPRFSFSNLKFEEQQGNSKSPRHYAKQIVKQVRESVLSSRKVGSDVTNTVKNNNREKKQEGGEFLVVGQFKRSKKSPKTKPTCSSSSSDELINSPEKVLNNNPPSCSPRLRFMDSRKDQNSPQAKPRPQEAIILVQQQEQVHQIQKQKKSASSVPMCNRKAANEKFRARLKKQDKFVRNKKEGELFVRPLLSSSNIKSSTGNKSKRSSHPLLINLLNLNTVIDSNTAPTAIKIPQKQVLCVAREEVKYCSSQLSSGSSQTYTKETTTSSCVLSTTTTGESNVAELDKRKISGGSMFNNNGPEFEYVSSILSCTGFAVKKGTTTANSTTVMAVSLFHQWLYPTQQAVDPSIFHHLEQWYHSQSQNENQNPTCDIFSVSSQDRDLMPNNKYDMGIRCNRRLLFDLVNETLLKLEVNVGTCYNEEAVWESINGTFDKSNKKCEVLEDIDALIDMEDMGKKRMKKKSEEAMVAEIEGNIMDTLLHETVMVVTECCC</sequence>
<evidence type="ECO:0000259" key="3">
    <source>
        <dbReference type="Pfam" id="PF14383"/>
    </source>
</evidence>
<dbReference type="Pfam" id="PF14309">
    <property type="entry name" value="DUF4378"/>
    <property type="match status" value="1"/>
</dbReference>
<keyword evidence="5" id="KW-1185">Reference proteome</keyword>
<comment type="caution">
    <text evidence="4">The sequence shown here is derived from an EMBL/GenBank/DDBJ whole genome shotgun (WGS) entry which is preliminary data.</text>
</comment>
<reference evidence="4" key="1">
    <citation type="submission" date="2023-10" db="EMBL/GenBank/DDBJ databases">
        <title>Chromosome-level genome of the transformable northern wattle, Acacia crassicarpa.</title>
        <authorList>
            <person name="Massaro I."/>
            <person name="Sinha N.R."/>
            <person name="Poethig S."/>
            <person name="Leichty A.R."/>
        </authorList>
    </citation>
    <scope>NUCLEOTIDE SEQUENCE</scope>
    <source>
        <strain evidence="4">Acra3RX</strain>
        <tissue evidence="4">Leaf</tissue>
    </source>
</reference>
<feature type="compositionally biased region" description="Low complexity" evidence="1">
    <location>
        <begin position="312"/>
        <end position="321"/>
    </location>
</feature>
<feature type="domain" description="DUF3741" evidence="3">
    <location>
        <begin position="104"/>
        <end position="131"/>
    </location>
</feature>
<protein>
    <recommendedName>
        <fullName evidence="6">DUF3741 domain-containing protein</fullName>
    </recommendedName>
</protein>
<dbReference type="InterPro" id="IPR025486">
    <property type="entry name" value="DUF4378"/>
</dbReference>
<feature type="domain" description="DUF4378" evidence="2">
    <location>
        <begin position="535"/>
        <end position="715"/>
    </location>
</feature>
<feature type="region of interest" description="Disordered" evidence="1">
    <location>
        <begin position="273"/>
        <end position="360"/>
    </location>
</feature>
<evidence type="ECO:0000259" key="2">
    <source>
        <dbReference type="Pfam" id="PF14309"/>
    </source>
</evidence>
<name>A0AAE1N0V7_9FABA</name>
<evidence type="ECO:0000313" key="4">
    <source>
        <dbReference type="EMBL" id="KAK4280426.1"/>
    </source>
</evidence>
<gene>
    <name evidence="4" type="ORF">QN277_012052</name>
</gene>
<proteinExistence type="predicted"/>
<dbReference type="PANTHER" id="PTHR37751">
    <property type="entry name" value="LOW PROTEIN: M-PHASE INDUCER PHOSPHATASE-LIKE PROTEIN"/>
    <property type="match status" value="1"/>
</dbReference>
<dbReference type="EMBL" id="JAWXYG010000002">
    <property type="protein sequence ID" value="KAK4280426.1"/>
    <property type="molecule type" value="Genomic_DNA"/>
</dbReference>
<feature type="region of interest" description="Disordered" evidence="1">
    <location>
        <begin position="47"/>
        <end position="68"/>
    </location>
</feature>
<feature type="compositionally biased region" description="Low complexity" evidence="1">
    <location>
        <begin position="132"/>
        <end position="157"/>
    </location>
</feature>